<evidence type="ECO:0000256" key="1">
    <source>
        <dbReference type="ARBA" id="ARBA00022490"/>
    </source>
</evidence>
<dbReference type="InterPro" id="IPR028989">
    <property type="entry name" value="RimP_N"/>
</dbReference>
<dbReference type="SUPFAM" id="SSF75420">
    <property type="entry name" value="YhbC-like, N-terminal domain"/>
    <property type="match status" value="1"/>
</dbReference>
<comment type="subcellular location">
    <subcellularLocation>
        <location evidence="3">Cytoplasm</location>
    </subcellularLocation>
</comment>
<organism evidence="6 7">
    <name type="scientific">Prauserella cavernicola</name>
    <dbReference type="NCBI Taxonomy" id="2800127"/>
    <lineage>
        <taxon>Bacteria</taxon>
        <taxon>Bacillati</taxon>
        <taxon>Actinomycetota</taxon>
        <taxon>Actinomycetes</taxon>
        <taxon>Pseudonocardiales</taxon>
        <taxon>Pseudonocardiaceae</taxon>
        <taxon>Prauserella</taxon>
    </lineage>
</organism>
<keyword evidence="7" id="KW-1185">Reference proteome</keyword>
<dbReference type="PANTHER" id="PTHR33867">
    <property type="entry name" value="RIBOSOME MATURATION FACTOR RIMP"/>
    <property type="match status" value="1"/>
</dbReference>
<evidence type="ECO:0000313" key="6">
    <source>
        <dbReference type="EMBL" id="MBK1788571.1"/>
    </source>
</evidence>
<reference evidence="6" key="1">
    <citation type="submission" date="2020-12" db="EMBL/GenBank/DDBJ databases">
        <title>Prauserella sp. ASG 168, a novel actinomycete isolated from cave rock.</title>
        <authorList>
            <person name="Suriyachadkun C."/>
        </authorList>
    </citation>
    <scope>NUCLEOTIDE SEQUENCE</scope>
    <source>
        <strain evidence="6">ASG 168</strain>
    </source>
</reference>
<dbReference type="PANTHER" id="PTHR33867:SF1">
    <property type="entry name" value="RIBOSOME MATURATION FACTOR RIMP"/>
    <property type="match status" value="1"/>
</dbReference>
<comment type="function">
    <text evidence="3">Required for maturation of 30S ribosomal subunits.</text>
</comment>
<dbReference type="HAMAP" id="MF_01077">
    <property type="entry name" value="RimP"/>
    <property type="match status" value="1"/>
</dbReference>
<evidence type="ECO:0000256" key="3">
    <source>
        <dbReference type="HAMAP-Rule" id="MF_01077"/>
    </source>
</evidence>
<dbReference type="Proteomes" id="UP000635245">
    <property type="component" value="Unassembled WGS sequence"/>
</dbReference>
<evidence type="ECO:0000259" key="5">
    <source>
        <dbReference type="Pfam" id="PF02576"/>
    </source>
</evidence>
<protein>
    <recommendedName>
        <fullName evidence="3">Ribosome maturation factor RimP</fullName>
    </recommendedName>
</protein>
<comment type="caution">
    <text evidence="6">The sequence shown here is derived from an EMBL/GenBank/DDBJ whole genome shotgun (WGS) entry which is preliminary data.</text>
</comment>
<evidence type="ECO:0000256" key="4">
    <source>
        <dbReference type="SAM" id="MobiDB-lite"/>
    </source>
</evidence>
<dbReference type="RefSeq" id="WP_200324638.1">
    <property type="nucleotide sequence ID" value="NZ_JAENJH010000011.1"/>
</dbReference>
<keyword evidence="1 3" id="KW-0963">Cytoplasm</keyword>
<sequence>MPNELASRLEPVVAEAVTAAGFDLDALDVQQAGRRKLVKVVVDGDDGVGLDEVAEVSRAVSAVLDAHDHLIEGAYTLEVTSPGVDRPLTTQRHWRRAKFRLVRVTPTEGAEYVGRAGEAGSASARILVDGVIRDVRYADVAKAVLEIEFKQPPAEELKLLEADASGTTDDDAEPKEESK</sequence>
<dbReference type="NCBIfam" id="NF000930">
    <property type="entry name" value="PRK00092.2-2"/>
    <property type="match status" value="1"/>
</dbReference>
<dbReference type="AlphaFoldDB" id="A0A934QY23"/>
<dbReference type="InterPro" id="IPR003728">
    <property type="entry name" value="Ribosome_maturation_RimP"/>
</dbReference>
<dbReference type="Gene3D" id="3.30.300.70">
    <property type="entry name" value="RimP-like superfamily, N-terminal"/>
    <property type="match status" value="1"/>
</dbReference>
<dbReference type="Pfam" id="PF02576">
    <property type="entry name" value="RimP_N"/>
    <property type="match status" value="1"/>
</dbReference>
<gene>
    <name evidence="3 6" type="primary">rimP</name>
    <name evidence="6" type="ORF">JHE00_29950</name>
</gene>
<evidence type="ECO:0000256" key="2">
    <source>
        <dbReference type="ARBA" id="ARBA00022517"/>
    </source>
</evidence>
<proteinExistence type="inferred from homology"/>
<feature type="domain" description="Ribosome maturation factor RimP N-terminal" evidence="5">
    <location>
        <begin position="13"/>
        <end position="85"/>
    </location>
</feature>
<dbReference type="GO" id="GO:0000028">
    <property type="term" value="P:ribosomal small subunit assembly"/>
    <property type="evidence" value="ECO:0007669"/>
    <property type="project" value="TreeGrafter"/>
</dbReference>
<keyword evidence="2 3" id="KW-0690">Ribosome biogenesis</keyword>
<feature type="compositionally biased region" description="Acidic residues" evidence="4">
    <location>
        <begin position="168"/>
        <end position="179"/>
    </location>
</feature>
<feature type="region of interest" description="Disordered" evidence="4">
    <location>
        <begin position="156"/>
        <end position="179"/>
    </location>
</feature>
<dbReference type="GO" id="GO:0006412">
    <property type="term" value="P:translation"/>
    <property type="evidence" value="ECO:0007669"/>
    <property type="project" value="TreeGrafter"/>
</dbReference>
<dbReference type="EMBL" id="JAENJH010000011">
    <property type="protein sequence ID" value="MBK1788571.1"/>
    <property type="molecule type" value="Genomic_DNA"/>
</dbReference>
<evidence type="ECO:0000313" key="7">
    <source>
        <dbReference type="Proteomes" id="UP000635245"/>
    </source>
</evidence>
<dbReference type="InterPro" id="IPR035956">
    <property type="entry name" value="RimP_N_sf"/>
</dbReference>
<comment type="similarity">
    <text evidence="3">Belongs to the RimP family.</text>
</comment>
<name>A0A934QY23_9PSEU</name>
<dbReference type="GO" id="GO:0005829">
    <property type="term" value="C:cytosol"/>
    <property type="evidence" value="ECO:0007669"/>
    <property type="project" value="TreeGrafter"/>
</dbReference>
<accession>A0A934QY23</accession>